<dbReference type="OrthoDB" id="10250354at2759"/>
<dbReference type="Pfam" id="PF00226">
    <property type="entry name" value="DnaJ"/>
    <property type="match status" value="1"/>
</dbReference>
<comment type="caution">
    <text evidence="3">The sequence shown here is derived from an EMBL/GenBank/DDBJ whole genome shotgun (WGS) entry which is preliminary data.</text>
</comment>
<proteinExistence type="predicted"/>
<organism evidence="3 4">
    <name type="scientific">Nannochloropsis salina CCMP1776</name>
    <dbReference type="NCBI Taxonomy" id="1027361"/>
    <lineage>
        <taxon>Eukaryota</taxon>
        <taxon>Sar</taxon>
        <taxon>Stramenopiles</taxon>
        <taxon>Ochrophyta</taxon>
        <taxon>Eustigmatophyceae</taxon>
        <taxon>Eustigmatales</taxon>
        <taxon>Monodopsidaceae</taxon>
        <taxon>Microchloropsis</taxon>
        <taxon>Microchloropsis salina</taxon>
    </lineage>
</organism>
<dbReference type="PROSITE" id="PS00636">
    <property type="entry name" value="DNAJ_1"/>
    <property type="match status" value="1"/>
</dbReference>
<dbReference type="AlphaFoldDB" id="A0A4D9CV13"/>
<dbReference type="CDD" id="cd06257">
    <property type="entry name" value="DnaJ"/>
    <property type="match status" value="1"/>
</dbReference>
<protein>
    <recommendedName>
        <fullName evidence="2">J domain-containing protein</fullName>
    </recommendedName>
</protein>
<dbReference type="PANTHER" id="PTHR43948:SF10">
    <property type="entry name" value="MRJ, ISOFORM E"/>
    <property type="match status" value="1"/>
</dbReference>
<dbReference type="Gene3D" id="1.10.287.110">
    <property type="entry name" value="DnaJ domain"/>
    <property type="match status" value="1"/>
</dbReference>
<dbReference type="PRINTS" id="PR00625">
    <property type="entry name" value="JDOMAIN"/>
</dbReference>
<dbReference type="PROSITE" id="PS50076">
    <property type="entry name" value="DNAJ_2"/>
    <property type="match status" value="1"/>
</dbReference>
<dbReference type="PANTHER" id="PTHR43948">
    <property type="entry name" value="DNAJ HOMOLOG SUBFAMILY B"/>
    <property type="match status" value="1"/>
</dbReference>
<accession>A0A4D9CV13</accession>
<feature type="region of interest" description="Disordered" evidence="1">
    <location>
        <begin position="203"/>
        <end position="333"/>
    </location>
</feature>
<keyword evidence="4" id="KW-1185">Reference proteome</keyword>
<dbReference type="InterPro" id="IPR036869">
    <property type="entry name" value="J_dom_sf"/>
</dbReference>
<feature type="compositionally biased region" description="Low complexity" evidence="1">
    <location>
        <begin position="203"/>
        <end position="249"/>
    </location>
</feature>
<reference evidence="3 4" key="1">
    <citation type="submission" date="2019-01" db="EMBL/GenBank/DDBJ databases">
        <title>Nuclear Genome Assembly of the Microalgal Biofuel strain Nannochloropsis salina CCMP1776.</title>
        <authorList>
            <person name="Hovde B."/>
        </authorList>
    </citation>
    <scope>NUCLEOTIDE SEQUENCE [LARGE SCALE GENOMIC DNA]</scope>
    <source>
        <strain evidence="3 4">CCMP1776</strain>
    </source>
</reference>
<name>A0A4D9CV13_9STRA</name>
<feature type="region of interest" description="Disordered" evidence="1">
    <location>
        <begin position="80"/>
        <end position="109"/>
    </location>
</feature>
<gene>
    <name evidence="3" type="ORF">NSK_005959</name>
</gene>
<dbReference type="InterPro" id="IPR018253">
    <property type="entry name" value="DnaJ_domain_CS"/>
</dbReference>
<dbReference type="SMART" id="SM00271">
    <property type="entry name" value="DnaJ"/>
    <property type="match status" value="1"/>
</dbReference>
<evidence type="ECO:0000256" key="1">
    <source>
        <dbReference type="SAM" id="MobiDB-lite"/>
    </source>
</evidence>
<feature type="domain" description="J" evidence="2">
    <location>
        <begin position="11"/>
        <end position="77"/>
    </location>
</feature>
<dbReference type="EMBL" id="SDOX01000095">
    <property type="protein sequence ID" value="TFJ82766.1"/>
    <property type="molecule type" value="Genomic_DNA"/>
</dbReference>
<evidence type="ECO:0000259" key="2">
    <source>
        <dbReference type="PROSITE" id="PS50076"/>
    </source>
</evidence>
<sequence length="357" mass="39157">MESNSGGEELCFYEILGVPPASSTDDIKQAYRRLALQMHPDRNRGNEEEARQMFVLIGEAYEVLSDPERRDVYDRFGRQGLAAHDQGRNPAASSPRGRGGSRGSGVEDFFSSAGHPFHRDATFGFRHAQEIFDAFFSEERVGFGNGQDNFPFGFGGEGLAPRTSFFSPPFFGGAMQQQQGFGFRPFSFAPFTDFDEGGIFQQQFQSSSSTSSRNGFSMSQSSFGNTRSSSSSTTGAGGAISSMSSSMTSQDMGRGTRRSVRTVTTVGAGGRSRTRRETTVSYPDGRCETTVEEQEAAPSPDTDAHTRGGGSGVYYLQQQQQQQQGEERSRTRGKLPDITRDLWHELNVTKSTTMCME</sequence>
<dbReference type="Proteomes" id="UP000355283">
    <property type="component" value="Unassembled WGS sequence"/>
</dbReference>
<evidence type="ECO:0000313" key="3">
    <source>
        <dbReference type="EMBL" id="TFJ82766.1"/>
    </source>
</evidence>
<evidence type="ECO:0000313" key="4">
    <source>
        <dbReference type="Proteomes" id="UP000355283"/>
    </source>
</evidence>
<dbReference type="InterPro" id="IPR001623">
    <property type="entry name" value="DnaJ_domain"/>
</dbReference>
<dbReference type="SUPFAM" id="SSF46565">
    <property type="entry name" value="Chaperone J-domain"/>
    <property type="match status" value="1"/>
</dbReference>